<evidence type="ECO:0000256" key="1">
    <source>
        <dbReference type="ARBA" id="ARBA00004651"/>
    </source>
</evidence>
<evidence type="ECO:0000259" key="13">
    <source>
        <dbReference type="PROSITE" id="PS50990"/>
    </source>
</evidence>
<comment type="subcellular location">
    <subcellularLocation>
        <location evidence="1">Cell membrane</location>
        <topology evidence="1">Multi-pass membrane protein</topology>
    </subcellularLocation>
</comment>
<dbReference type="Proteomes" id="UP000826725">
    <property type="component" value="Chromosome"/>
</dbReference>
<evidence type="ECO:0000313" key="14">
    <source>
        <dbReference type="EMBL" id="BCL62385.1"/>
    </source>
</evidence>
<dbReference type="GO" id="GO:0030256">
    <property type="term" value="C:type I protein secretion system complex"/>
    <property type="evidence" value="ECO:0007669"/>
    <property type="project" value="InterPro"/>
</dbReference>
<evidence type="ECO:0000256" key="10">
    <source>
        <dbReference type="SAM" id="Phobius"/>
    </source>
</evidence>
<evidence type="ECO:0000256" key="5">
    <source>
        <dbReference type="ARBA" id="ARBA00022741"/>
    </source>
</evidence>
<feature type="transmembrane region" description="Helical" evidence="10">
    <location>
        <begin position="192"/>
        <end position="212"/>
    </location>
</feature>
<dbReference type="GO" id="GO:0005886">
    <property type="term" value="C:plasma membrane"/>
    <property type="evidence" value="ECO:0007669"/>
    <property type="project" value="UniProtKB-SubCell"/>
</dbReference>
<feature type="transmembrane region" description="Helical" evidence="10">
    <location>
        <begin position="296"/>
        <end position="316"/>
    </location>
</feature>
<keyword evidence="2" id="KW-0813">Transport</keyword>
<dbReference type="InterPro" id="IPR010132">
    <property type="entry name" value="ATPase_T1SS_HlyB"/>
</dbReference>
<evidence type="ECO:0000313" key="15">
    <source>
        <dbReference type="Proteomes" id="UP000826725"/>
    </source>
</evidence>
<dbReference type="InterPro" id="IPR003593">
    <property type="entry name" value="AAA+_ATPase"/>
</dbReference>
<dbReference type="InterPro" id="IPR039421">
    <property type="entry name" value="Type_1_exporter"/>
</dbReference>
<keyword evidence="9 10" id="KW-0472">Membrane</keyword>
<dbReference type="PANTHER" id="PTHR43394:SF1">
    <property type="entry name" value="ATP-BINDING CASSETTE SUB-FAMILY B MEMBER 10, MITOCHONDRIAL"/>
    <property type="match status" value="1"/>
</dbReference>
<evidence type="ECO:0000259" key="11">
    <source>
        <dbReference type="PROSITE" id="PS50893"/>
    </source>
</evidence>
<dbReference type="EMBL" id="AP024086">
    <property type="protein sequence ID" value="BCL62385.1"/>
    <property type="molecule type" value="Genomic_DNA"/>
</dbReference>
<dbReference type="InterPro" id="IPR011527">
    <property type="entry name" value="ABC1_TM_dom"/>
</dbReference>
<feature type="domain" description="ABC transmembrane type-1" evidence="12">
    <location>
        <begin position="159"/>
        <end position="437"/>
    </location>
</feature>
<evidence type="ECO:0000259" key="12">
    <source>
        <dbReference type="PROSITE" id="PS50929"/>
    </source>
</evidence>
<protein>
    <submittedName>
        <fullName evidence="14">Peptidase C39</fullName>
    </submittedName>
</protein>
<evidence type="ECO:0000256" key="7">
    <source>
        <dbReference type="ARBA" id="ARBA00022840"/>
    </source>
</evidence>
<dbReference type="SMART" id="SM00382">
    <property type="entry name" value="AAA"/>
    <property type="match status" value="1"/>
</dbReference>
<keyword evidence="15" id="KW-1185">Reference proteome</keyword>
<proteinExistence type="predicted"/>
<name>A0A8D5FRI1_9BACT</name>
<dbReference type="PANTHER" id="PTHR43394">
    <property type="entry name" value="ATP-DEPENDENT PERMEASE MDL1, MITOCHONDRIAL"/>
    <property type="match status" value="1"/>
</dbReference>
<feature type="domain" description="ABC transporter" evidence="11">
    <location>
        <begin position="471"/>
        <end position="706"/>
    </location>
</feature>
<dbReference type="GO" id="GO:0030253">
    <property type="term" value="P:protein secretion by the type I secretion system"/>
    <property type="evidence" value="ECO:0007669"/>
    <property type="project" value="InterPro"/>
</dbReference>
<keyword evidence="8 10" id="KW-1133">Transmembrane helix</keyword>
<dbReference type="KEGG" id="dbk:DGMP_30780"/>
<keyword evidence="3" id="KW-1003">Cell membrane</keyword>
<dbReference type="InterPro" id="IPR003439">
    <property type="entry name" value="ABC_transporter-like_ATP-bd"/>
</dbReference>
<feature type="transmembrane region" description="Helical" evidence="10">
    <location>
        <begin position="159"/>
        <end position="180"/>
    </location>
</feature>
<evidence type="ECO:0000256" key="9">
    <source>
        <dbReference type="ARBA" id="ARBA00023136"/>
    </source>
</evidence>
<evidence type="ECO:0000256" key="2">
    <source>
        <dbReference type="ARBA" id="ARBA00022448"/>
    </source>
</evidence>
<dbReference type="Pfam" id="PF00005">
    <property type="entry name" value="ABC_tran"/>
    <property type="match status" value="1"/>
</dbReference>
<evidence type="ECO:0000256" key="8">
    <source>
        <dbReference type="ARBA" id="ARBA00022989"/>
    </source>
</evidence>
<feature type="domain" description="Peptidase C39" evidence="13">
    <location>
        <begin position="4"/>
        <end position="126"/>
    </location>
</feature>
<dbReference type="NCBIfam" id="TIGR01846">
    <property type="entry name" value="type_I_sec_HlyB"/>
    <property type="match status" value="1"/>
</dbReference>
<dbReference type="GO" id="GO:0006508">
    <property type="term" value="P:proteolysis"/>
    <property type="evidence" value="ECO:0007669"/>
    <property type="project" value="InterPro"/>
</dbReference>
<dbReference type="AlphaFoldDB" id="A0A8D5FRI1"/>
<feature type="transmembrane region" description="Helical" evidence="10">
    <location>
        <begin position="265"/>
        <end position="290"/>
    </location>
</feature>
<dbReference type="GO" id="GO:0016887">
    <property type="term" value="F:ATP hydrolysis activity"/>
    <property type="evidence" value="ECO:0007669"/>
    <property type="project" value="InterPro"/>
</dbReference>
<dbReference type="GO" id="GO:0015421">
    <property type="term" value="F:ABC-type oligopeptide transporter activity"/>
    <property type="evidence" value="ECO:0007669"/>
    <property type="project" value="TreeGrafter"/>
</dbReference>
<sequence length="712" mass="79751">MATNLSSLHSGLFCIAVISRMNGAPLEMEQLQHQFGSQTVQLTPLELARYFKESGINATLVQKDIADLKKEFFPVVAMLDSGDYIVLARKNDEKRSLLVQESTRQRAQWVPLDKIQPRLTDTFILLKKKVNQDERTEHFGLKWFFLAAAKYWTILRDCIFASMFVQIFALLSPLVFMIVIDKVLSNNSLSTLDVLVLALIVASAFEILLNGVRAYLLSHTANRIDLMLGVRLFKHLLSLPLSYFESRQVGDTIARMRELENVRQFITGSGLMLILDLFFLVVFITVMFLFSPFLSMLVVIALPFLFCTSLVITPFLRDRLEDQYAGNAGNQSFLVETISGIETIKATAAEPRIRTKWETRLARHVKNGFKSGHLANLINQSTTVISKILSVLLLWFGAREVLQGNLTVGQLIAFNMLSSRVIAPIIRLAQIWKEFEQVKISVARIGDIFSCTAEPGFDPNRVSLPSIRGDVVFDRVSFKYHPERNEVLSDISFSVTAGEVVGIVGSTGSGKTTLVKLLQRLYVPERGRILLDGTDLCLADSSWLRRQMGVVLQDGVLFNMSIRDNIALNAPHLEIEKIIEAAKLSGAHPFIRELPEGYDTLIGERGLLLSTGQRQRLAIARALATDPAMLILDEATSSLDYESELLIQQNMKNICKGRTVFIIAHRLSTVRHADRIITLENGRIVENGPPEQLLSTDGRYALLHGIQEGSYA</sequence>
<dbReference type="CDD" id="cd18588">
    <property type="entry name" value="ABC_6TM_CyaB_HlyB_like"/>
    <property type="match status" value="1"/>
</dbReference>
<evidence type="ECO:0000256" key="4">
    <source>
        <dbReference type="ARBA" id="ARBA00022692"/>
    </source>
</evidence>
<organism evidence="14 15">
    <name type="scientific">Desulfomarina profundi</name>
    <dbReference type="NCBI Taxonomy" id="2772557"/>
    <lineage>
        <taxon>Bacteria</taxon>
        <taxon>Pseudomonadati</taxon>
        <taxon>Thermodesulfobacteriota</taxon>
        <taxon>Desulfobulbia</taxon>
        <taxon>Desulfobulbales</taxon>
        <taxon>Desulfobulbaceae</taxon>
        <taxon>Desulfomarina</taxon>
    </lineage>
</organism>
<accession>A0A8D5FRI1</accession>
<keyword evidence="5" id="KW-0547">Nucleotide-binding</keyword>
<dbReference type="GO" id="GO:0008233">
    <property type="term" value="F:peptidase activity"/>
    <property type="evidence" value="ECO:0007669"/>
    <property type="project" value="InterPro"/>
</dbReference>
<keyword evidence="7" id="KW-0067">ATP-binding</keyword>
<dbReference type="Pfam" id="PF03412">
    <property type="entry name" value="Peptidase_C39"/>
    <property type="match status" value="1"/>
</dbReference>
<keyword evidence="4 10" id="KW-0812">Transmembrane</keyword>
<gene>
    <name evidence="14" type="ORF">DGMP_30780</name>
</gene>
<evidence type="ECO:0000256" key="3">
    <source>
        <dbReference type="ARBA" id="ARBA00022475"/>
    </source>
</evidence>
<dbReference type="PROSITE" id="PS50990">
    <property type="entry name" value="PEPTIDASE_C39"/>
    <property type="match status" value="1"/>
</dbReference>
<dbReference type="Pfam" id="PF00664">
    <property type="entry name" value="ABC_membrane"/>
    <property type="match status" value="1"/>
</dbReference>
<reference evidence="14" key="1">
    <citation type="submission" date="2020-09" db="EMBL/GenBank/DDBJ databases">
        <title>Desulfogranum mesoprofundum gen. nov., sp. nov., a novel mesophilic, sulfate-reducing chemolithoautotroph isolated from a deep-sea hydrothermal vent chimney in the Suiyo Seamount.</title>
        <authorList>
            <person name="Hashimoto Y."/>
            <person name="Nakagawa S."/>
        </authorList>
    </citation>
    <scope>NUCLEOTIDE SEQUENCE</scope>
    <source>
        <strain evidence="14">KT2</strain>
    </source>
</reference>
<dbReference type="InterPro" id="IPR005074">
    <property type="entry name" value="Peptidase_C39"/>
</dbReference>
<dbReference type="PROSITE" id="PS50929">
    <property type="entry name" value="ABC_TM1F"/>
    <property type="match status" value="1"/>
</dbReference>
<dbReference type="GO" id="GO:0005524">
    <property type="term" value="F:ATP binding"/>
    <property type="evidence" value="ECO:0007669"/>
    <property type="project" value="UniProtKB-KW"/>
</dbReference>
<keyword evidence="6" id="KW-0378">Hydrolase</keyword>
<dbReference type="PROSITE" id="PS50893">
    <property type="entry name" value="ABC_TRANSPORTER_2"/>
    <property type="match status" value="1"/>
</dbReference>
<evidence type="ECO:0000256" key="6">
    <source>
        <dbReference type="ARBA" id="ARBA00022801"/>
    </source>
</evidence>
<dbReference type="FunFam" id="3.40.50.300:FF:000299">
    <property type="entry name" value="ABC transporter ATP-binding protein/permease"/>
    <property type="match status" value="1"/>
</dbReference>
<dbReference type="RefSeq" id="WP_228854744.1">
    <property type="nucleotide sequence ID" value="NZ_AP024086.1"/>
</dbReference>